<protein>
    <submittedName>
        <fullName evidence="1">Uncharacterized protein</fullName>
    </submittedName>
</protein>
<dbReference type="EMBL" id="JBHLWV010000018">
    <property type="protein sequence ID" value="MFC0314863.1"/>
    <property type="molecule type" value="Genomic_DNA"/>
</dbReference>
<dbReference type="RefSeq" id="WP_382363043.1">
    <property type="nucleotide sequence ID" value="NZ_JBHLWV010000018.1"/>
</dbReference>
<comment type="caution">
    <text evidence="1">The sequence shown here is derived from an EMBL/GenBank/DDBJ whole genome shotgun (WGS) entry which is preliminary data.</text>
</comment>
<name>A0ABV6HAA5_9ACTN</name>
<keyword evidence="2" id="KW-1185">Reference proteome</keyword>
<sequence>MSNEPLRRKIAADQVESAVRLALAAGVDADAVVDAALNGGLPSEAITDRLTCVTVGDLLADDTSYWFGDTPAHVRTYRVDPGAGYTRTEWEQSRADALDGTSGAVRAALTVAYDDAADSVYITDGTHR</sequence>
<organism evidence="1 2">
    <name type="scientific">Gordonia phosphorivorans</name>
    <dbReference type="NCBI Taxonomy" id="1056982"/>
    <lineage>
        <taxon>Bacteria</taxon>
        <taxon>Bacillati</taxon>
        <taxon>Actinomycetota</taxon>
        <taxon>Actinomycetes</taxon>
        <taxon>Mycobacteriales</taxon>
        <taxon>Gordoniaceae</taxon>
        <taxon>Gordonia</taxon>
    </lineage>
</organism>
<reference evidence="1 2" key="1">
    <citation type="submission" date="2024-09" db="EMBL/GenBank/DDBJ databases">
        <authorList>
            <person name="Sun Q."/>
            <person name="Mori K."/>
        </authorList>
    </citation>
    <scope>NUCLEOTIDE SEQUENCE [LARGE SCALE GENOMIC DNA]</scope>
    <source>
        <strain evidence="1 2">CCM 7957</strain>
    </source>
</reference>
<evidence type="ECO:0000313" key="2">
    <source>
        <dbReference type="Proteomes" id="UP001589783"/>
    </source>
</evidence>
<dbReference type="Proteomes" id="UP001589783">
    <property type="component" value="Unassembled WGS sequence"/>
</dbReference>
<gene>
    <name evidence="1" type="ORF">ACFFJD_08370</name>
</gene>
<evidence type="ECO:0000313" key="1">
    <source>
        <dbReference type="EMBL" id="MFC0314863.1"/>
    </source>
</evidence>
<proteinExistence type="predicted"/>
<accession>A0ABV6HAA5</accession>